<feature type="transmembrane region" description="Helical" evidence="14">
    <location>
        <begin position="235"/>
        <end position="254"/>
    </location>
</feature>
<dbReference type="PANTHER" id="PTHR48086:SF3">
    <property type="entry name" value="SODIUM_PROLINE SYMPORTER"/>
    <property type="match status" value="1"/>
</dbReference>
<dbReference type="EMBL" id="CM000628">
    <property type="protein sequence ID" value="EEC43573.1"/>
    <property type="molecule type" value="Genomic_DNA"/>
</dbReference>
<keyword evidence="11" id="KW-0739">Sodium transport</keyword>
<organism evidence="16 17">
    <name type="scientific">Phaeodactylum tricornutum (strain CCAP 1055/1)</name>
    <dbReference type="NCBI Taxonomy" id="556484"/>
    <lineage>
        <taxon>Eukaryota</taxon>
        <taxon>Sar</taxon>
        <taxon>Stramenopiles</taxon>
        <taxon>Ochrophyta</taxon>
        <taxon>Bacillariophyta</taxon>
        <taxon>Bacillariophyceae</taxon>
        <taxon>Bacillariophycidae</taxon>
        <taxon>Naviculales</taxon>
        <taxon>Phaeodactylaceae</taxon>
        <taxon>Phaeodactylum</taxon>
    </lineage>
</organism>
<evidence type="ECO:0000256" key="14">
    <source>
        <dbReference type="SAM" id="Phobius"/>
    </source>
</evidence>
<feature type="transmembrane region" description="Helical" evidence="14">
    <location>
        <begin position="562"/>
        <end position="584"/>
    </location>
</feature>
<name>B7GCN8_PHATC</name>
<evidence type="ECO:0000256" key="15">
    <source>
        <dbReference type="SAM" id="SignalP"/>
    </source>
</evidence>
<dbReference type="Proteomes" id="UP000000759">
    <property type="component" value="Chromosome 26"/>
</dbReference>
<dbReference type="PROSITE" id="PS50283">
    <property type="entry name" value="NA_SOLUT_SYMP_3"/>
    <property type="match status" value="1"/>
</dbReference>
<keyword evidence="7 14" id="KW-1133">Transmembrane helix</keyword>
<keyword evidence="5 14" id="KW-0812">Transmembrane</keyword>
<comment type="similarity">
    <text evidence="2 12">Belongs to the sodium:solute symporter (SSF) (TC 2.A.21) family.</text>
</comment>
<feature type="region of interest" description="Disordered" evidence="13">
    <location>
        <begin position="707"/>
        <end position="741"/>
    </location>
</feature>
<evidence type="ECO:0000256" key="12">
    <source>
        <dbReference type="RuleBase" id="RU362091"/>
    </source>
</evidence>
<feature type="transmembrane region" description="Helical" evidence="14">
    <location>
        <begin position="115"/>
        <end position="136"/>
    </location>
</feature>
<keyword evidence="4" id="KW-1003">Cell membrane</keyword>
<evidence type="ECO:0000256" key="4">
    <source>
        <dbReference type="ARBA" id="ARBA00022475"/>
    </source>
</evidence>
<dbReference type="eggNOG" id="KOG2349">
    <property type="taxonomic scope" value="Eukaryota"/>
</dbReference>
<dbReference type="InterPro" id="IPR001734">
    <property type="entry name" value="Na/solute_symporter"/>
</dbReference>
<proteinExistence type="inferred from homology"/>
<keyword evidence="17" id="KW-1185">Reference proteome</keyword>
<dbReference type="PANTHER" id="PTHR48086">
    <property type="entry name" value="SODIUM/PROLINE SYMPORTER-RELATED"/>
    <property type="match status" value="1"/>
</dbReference>
<evidence type="ECO:0000256" key="13">
    <source>
        <dbReference type="SAM" id="MobiDB-lite"/>
    </source>
</evidence>
<feature type="transmembrane region" description="Helical" evidence="14">
    <location>
        <begin position="480"/>
        <end position="507"/>
    </location>
</feature>
<evidence type="ECO:0000313" key="17">
    <source>
        <dbReference type="Proteomes" id="UP000000759"/>
    </source>
</evidence>
<feature type="transmembrane region" description="Helical" evidence="14">
    <location>
        <begin position="528"/>
        <end position="550"/>
    </location>
</feature>
<evidence type="ECO:0000256" key="10">
    <source>
        <dbReference type="ARBA" id="ARBA00023136"/>
    </source>
</evidence>
<keyword evidence="10 14" id="KW-0472">Membrane</keyword>
<keyword evidence="6" id="KW-0769">Symport</keyword>
<feature type="transmembrane region" description="Helical" evidence="14">
    <location>
        <begin position="405"/>
        <end position="426"/>
    </location>
</feature>
<feature type="transmembrane region" description="Helical" evidence="14">
    <location>
        <begin position="86"/>
        <end position="108"/>
    </location>
</feature>
<evidence type="ECO:0000313" key="16">
    <source>
        <dbReference type="EMBL" id="EEC43573.1"/>
    </source>
</evidence>
<accession>B7GCN8</accession>
<feature type="transmembrane region" description="Helical" evidence="14">
    <location>
        <begin position="261"/>
        <end position="280"/>
    </location>
</feature>
<sequence>MVASFSMGRNSATWSVSPCTRILLLTLATWNTLPSLVQAECLANTEFNDFFEGLVGAPIPSEGSCCMFDVCGLECPVDVPEPSNGFGIAVAISIVISFLIGIATFFVVKGQSVNFFVAGRSLPLWIVSMTLAAQSIDSNAILGNADLSYKFGFYDGAVIPIGLGLSLILNGIFLAHHVNNDEVLTLPDIFAKRYGKVVEILVSLTTICSFLMLLAGNLVGFGAITSYVWGISDTAAIWIAAGIVWVYTASGGLFSVAYTDVVQGLMGWSGCIVMAFWFIANEEPNAPPPSIGYPLYVYPDNIGDGGVCDMYDGVPCAVTADACCYNIERWCPEFNVTGQCERFDRGAYPVGDQRIFSDQMSNFRALTPFPNAIFWNWATIFILGFGNLAALDFQARCMASKTPRTARIGCIIGGLFTFLIGIPFAYMGAISRVYYGPDSIHAEFEVDTCLSQLALPTCGLWLPDKNAFIKLLTHQAPDFLGGWCLVGIVAASMSTADGAILAMGTVFAHNIMRQFDEWIPNLVTPDNLLVTARVATLPFTLISTFIAAFYRSSHSAGATGYLLIVAFDIVLATVVVPLFGCFYCKNPSPRAAFVAIIGGAITRVVLEFALPKDGFLLLPYDAPEFLNTGPGASTGTPVFWDVDPGDMWDETVEPCVQESFEDFTGVDSLSAFLVCILSFVSVQTIEHCTGKPLFSFAGMQGYHKDTTEHPLKGSSIDKMDETAFQDDTTKRGNPDADEGDA</sequence>
<evidence type="ECO:0000256" key="7">
    <source>
        <dbReference type="ARBA" id="ARBA00022989"/>
    </source>
</evidence>
<dbReference type="Gene3D" id="1.20.1730.10">
    <property type="entry name" value="Sodium/glucose cotransporter"/>
    <property type="match status" value="2"/>
</dbReference>
<dbReference type="RefSeq" id="XP_002184837.1">
    <property type="nucleotide sequence ID" value="XM_002184801.1"/>
</dbReference>
<keyword evidence="15" id="KW-0732">Signal</keyword>
<feature type="signal peptide" evidence="15">
    <location>
        <begin position="1"/>
        <end position="39"/>
    </location>
</feature>
<evidence type="ECO:0000256" key="6">
    <source>
        <dbReference type="ARBA" id="ARBA00022847"/>
    </source>
</evidence>
<evidence type="ECO:0000256" key="11">
    <source>
        <dbReference type="ARBA" id="ARBA00023201"/>
    </source>
</evidence>
<feature type="transmembrane region" description="Helical" evidence="14">
    <location>
        <begin position="373"/>
        <end position="393"/>
    </location>
</feature>
<comment type="subcellular location">
    <subcellularLocation>
        <location evidence="1">Cell membrane</location>
        <topology evidence="1">Multi-pass membrane protein</topology>
    </subcellularLocation>
</comment>
<dbReference type="STRING" id="556484.B7GCN8"/>
<dbReference type="InterPro" id="IPR038377">
    <property type="entry name" value="Na/Glc_symporter_sf"/>
</dbReference>
<reference evidence="16 17" key="1">
    <citation type="journal article" date="2008" name="Nature">
        <title>The Phaeodactylum genome reveals the evolutionary history of diatom genomes.</title>
        <authorList>
            <person name="Bowler C."/>
            <person name="Allen A.E."/>
            <person name="Badger J.H."/>
            <person name="Grimwood J."/>
            <person name="Jabbari K."/>
            <person name="Kuo A."/>
            <person name="Maheswari U."/>
            <person name="Martens C."/>
            <person name="Maumus F."/>
            <person name="Otillar R.P."/>
            <person name="Rayko E."/>
            <person name="Salamov A."/>
            <person name="Vandepoele K."/>
            <person name="Beszteri B."/>
            <person name="Gruber A."/>
            <person name="Heijde M."/>
            <person name="Katinka M."/>
            <person name="Mock T."/>
            <person name="Valentin K."/>
            <person name="Verret F."/>
            <person name="Berges J.A."/>
            <person name="Brownlee C."/>
            <person name="Cadoret J.P."/>
            <person name="Chiovitti A."/>
            <person name="Choi C.J."/>
            <person name="Coesel S."/>
            <person name="De Martino A."/>
            <person name="Detter J.C."/>
            <person name="Durkin C."/>
            <person name="Falciatore A."/>
            <person name="Fournet J."/>
            <person name="Haruta M."/>
            <person name="Huysman M.J."/>
            <person name="Jenkins B.D."/>
            <person name="Jiroutova K."/>
            <person name="Jorgensen R.E."/>
            <person name="Joubert Y."/>
            <person name="Kaplan A."/>
            <person name="Kroger N."/>
            <person name="Kroth P.G."/>
            <person name="La Roche J."/>
            <person name="Lindquist E."/>
            <person name="Lommer M."/>
            <person name="Martin-Jezequel V."/>
            <person name="Lopez P.J."/>
            <person name="Lucas S."/>
            <person name="Mangogna M."/>
            <person name="McGinnis K."/>
            <person name="Medlin L.K."/>
            <person name="Montsant A."/>
            <person name="Oudot-Le Secq M.P."/>
            <person name="Napoli C."/>
            <person name="Obornik M."/>
            <person name="Parker M.S."/>
            <person name="Petit J.L."/>
            <person name="Porcel B.M."/>
            <person name="Poulsen N."/>
            <person name="Robison M."/>
            <person name="Rychlewski L."/>
            <person name="Rynearson T.A."/>
            <person name="Schmutz J."/>
            <person name="Shapiro H."/>
            <person name="Siaut M."/>
            <person name="Stanley M."/>
            <person name="Sussman M.R."/>
            <person name="Taylor A.R."/>
            <person name="Vardi A."/>
            <person name="von Dassow P."/>
            <person name="Vyverman W."/>
            <person name="Willis A."/>
            <person name="Wyrwicz L.S."/>
            <person name="Rokhsar D.S."/>
            <person name="Weissenbach J."/>
            <person name="Armbrust E.V."/>
            <person name="Green B.R."/>
            <person name="Van de Peer Y."/>
            <person name="Grigoriev I.V."/>
        </authorList>
    </citation>
    <scope>NUCLEOTIDE SEQUENCE [LARGE SCALE GENOMIC DNA]</scope>
    <source>
        <strain evidence="16 17">CCAP 1055/1</strain>
    </source>
</reference>
<evidence type="ECO:0000256" key="3">
    <source>
        <dbReference type="ARBA" id="ARBA00022448"/>
    </source>
</evidence>
<dbReference type="InterPro" id="IPR050277">
    <property type="entry name" value="Sodium:Solute_Symporter"/>
</dbReference>
<dbReference type="GO" id="GO:0005886">
    <property type="term" value="C:plasma membrane"/>
    <property type="evidence" value="ECO:0007669"/>
    <property type="project" value="UniProtKB-SubCell"/>
</dbReference>
<protein>
    <submittedName>
        <fullName evidence="16">Uncharacterized protein</fullName>
    </submittedName>
</protein>
<feature type="transmembrane region" description="Helical" evidence="14">
    <location>
        <begin position="591"/>
        <end position="610"/>
    </location>
</feature>
<keyword evidence="3" id="KW-0813">Transport</keyword>
<feature type="chain" id="PRO_5002856087" evidence="15">
    <location>
        <begin position="40"/>
        <end position="741"/>
    </location>
</feature>
<evidence type="ECO:0000256" key="9">
    <source>
        <dbReference type="ARBA" id="ARBA00023065"/>
    </source>
</evidence>
<keyword evidence="8" id="KW-0915">Sodium</keyword>
<dbReference type="OrthoDB" id="6132759at2759"/>
<gene>
    <name evidence="16" type="ORF">PHATRDRAFT_50026</name>
</gene>
<dbReference type="AlphaFoldDB" id="B7GCN8"/>
<feature type="compositionally biased region" description="Basic and acidic residues" evidence="13">
    <location>
        <begin position="707"/>
        <end position="734"/>
    </location>
</feature>
<dbReference type="InParanoid" id="B7GCN8"/>
<dbReference type="GeneID" id="7198724"/>
<evidence type="ECO:0000256" key="1">
    <source>
        <dbReference type="ARBA" id="ARBA00004651"/>
    </source>
</evidence>
<evidence type="ECO:0000256" key="8">
    <source>
        <dbReference type="ARBA" id="ARBA00023053"/>
    </source>
</evidence>
<feature type="transmembrane region" description="Helical" evidence="14">
    <location>
        <begin position="197"/>
        <end position="229"/>
    </location>
</feature>
<dbReference type="PaxDb" id="2850-Phatr50026"/>
<evidence type="ECO:0000256" key="5">
    <source>
        <dbReference type="ARBA" id="ARBA00022692"/>
    </source>
</evidence>
<keyword evidence="9" id="KW-0406">Ion transport</keyword>
<dbReference type="GO" id="GO:0006814">
    <property type="term" value="P:sodium ion transport"/>
    <property type="evidence" value="ECO:0007669"/>
    <property type="project" value="UniProtKB-KW"/>
</dbReference>
<reference evidence="17" key="2">
    <citation type="submission" date="2008-08" db="EMBL/GenBank/DDBJ databases">
        <authorList>
            <consortium name="Diatom Consortium"/>
            <person name="Grigoriev I."/>
            <person name="Grimwood J."/>
            <person name="Kuo A."/>
            <person name="Otillar R.P."/>
            <person name="Salamov A."/>
            <person name="Detter J.C."/>
            <person name="Lindquist E."/>
            <person name="Shapiro H."/>
            <person name="Lucas S."/>
            <person name="Glavina del Rio T."/>
            <person name="Pitluck S."/>
            <person name="Rokhsar D."/>
            <person name="Bowler C."/>
        </authorList>
    </citation>
    <scope>GENOME REANNOTATION</scope>
    <source>
        <strain evidence="17">CCAP 1055/1</strain>
    </source>
</reference>
<dbReference type="KEGG" id="pti:PHATRDRAFT_50026"/>
<dbReference type="Pfam" id="PF00474">
    <property type="entry name" value="SSF"/>
    <property type="match status" value="2"/>
</dbReference>
<feature type="transmembrane region" description="Helical" evidence="14">
    <location>
        <begin position="156"/>
        <end position="176"/>
    </location>
</feature>
<dbReference type="GO" id="GO:0015293">
    <property type="term" value="F:symporter activity"/>
    <property type="evidence" value="ECO:0007669"/>
    <property type="project" value="UniProtKB-KW"/>
</dbReference>
<dbReference type="HOGENOM" id="CLU_018808_15_3_1"/>
<evidence type="ECO:0000256" key="2">
    <source>
        <dbReference type="ARBA" id="ARBA00006434"/>
    </source>
</evidence>